<evidence type="ECO:0000313" key="3">
    <source>
        <dbReference type="Proteomes" id="UP000580861"/>
    </source>
</evidence>
<evidence type="ECO:0000313" key="2">
    <source>
        <dbReference type="EMBL" id="MBB5853358.1"/>
    </source>
</evidence>
<dbReference type="SUPFAM" id="SSF52172">
    <property type="entry name" value="CheY-like"/>
    <property type="match status" value="1"/>
</dbReference>
<dbReference type="GO" id="GO:0003723">
    <property type="term" value="F:RNA binding"/>
    <property type="evidence" value="ECO:0007669"/>
    <property type="project" value="InterPro"/>
</dbReference>
<dbReference type="InterPro" id="IPR005561">
    <property type="entry name" value="ANTAR"/>
</dbReference>
<dbReference type="AlphaFoldDB" id="A0A841B4L3"/>
<dbReference type="RefSeq" id="WP_343072084.1">
    <property type="nucleotide sequence ID" value="NZ_JACHMX010000001.1"/>
</dbReference>
<dbReference type="Gene3D" id="1.10.10.10">
    <property type="entry name" value="Winged helix-like DNA-binding domain superfamily/Winged helix DNA-binding domain"/>
    <property type="match status" value="1"/>
</dbReference>
<feature type="domain" description="ANTAR" evidence="1">
    <location>
        <begin position="1"/>
        <end position="52"/>
    </location>
</feature>
<name>A0A841B4L3_9PSEU</name>
<reference evidence="2 3" key="1">
    <citation type="submission" date="2020-08" db="EMBL/GenBank/DDBJ databases">
        <title>Sequencing the genomes of 1000 actinobacteria strains.</title>
        <authorList>
            <person name="Klenk H.-P."/>
        </authorList>
    </citation>
    <scope>NUCLEOTIDE SEQUENCE [LARGE SCALE GENOMIC DNA]</scope>
    <source>
        <strain evidence="2 3">DSM 45272</strain>
    </source>
</reference>
<organism evidence="2 3">
    <name type="scientific">Amycolatopsis umgeniensis</name>
    <dbReference type="NCBI Taxonomy" id="336628"/>
    <lineage>
        <taxon>Bacteria</taxon>
        <taxon>Bacillati</taxon>
        <taxon>Actinomycetota</taxon>
        <taxon>Actinomycetes</taxon>
        <taxon>Pseudonocardiales</taxon>
        <taxon>Pseudonocardiaceae</taxon>
        <taxon>Amycolatopsis</taxon>
    </lineage>
</organism>
<proteinExistence type="predicted"/>
<keyword evidence="3" id="KW-1185">Reference proteome</keyword>
<evidence type="ECO:0000259" key="1">
    <source>
        <dbReference type="PROSITE" id="PS50921"/>
    </source>
</evidence>
<comment type="caution">
    <text evidence="2">The sequence shown here is derived from an EMBL/GenBank/DDBJ whole genome shotgun (WGS) entry which is preliminary data.</text>
</comment>
<dbReference type="Proteomes" id="UP000580861">
    <property type="component" value="Unassembled WGS sequence"/>
</dbReference>
<dbReference type="Pfam" id="PF03861">
    <property type="entry name" value="ANTAR"/>
    <property type="match status" value="1"/>
</dbReference>
<dbReference type="InterPro" id="IPR036388">
    <property type="entry name" value="WH-like_DNA-bd_sf"/>
</dbReference>
<protein>
    <submittedName>
        <fullName evidence="2">AmiR/NasT family two-component response regulator</fullName>
    </submittedName>
</protein>
<dbReference type="SMART" id="SM01012">
    <property type="entry name" value="ANTAR"/>
    <property type="match status" value="1"/>
</dbReference>
<dbReference type="EMBL" id="JACHMX010000001">
    <property type="protein sequence ID" value="MBB5853358.1"/>
    <property type="molecule type" value="Genomic_DNA"/>
</dbReference>
<sequence>MQTALNSRVIIEQAKGVLAERLRISVDEAFGVLRAYARTNHVRILAVANGIIDRTVELPR</sequence>
<dbReference type="PROSITE" id="PS50921">
    <property type="entry name" value="ANTAR"/>
    <property type="match status" value="1"/>
</dbReference>
<gene>
    <name evidence="2" type="ORF">HDA45_003445</name>
</gene>
<accession>A0A841B4L3</accession>
<dbReference type="InterPro" id="IPR011006">
    <property type="entry name" value="CheY-like_superfamily"/>
</dbReference>